<dbReference type="Gene3D" id="3.30.300.30">
    <property type="match status" value="1"/>
</dbReference>
<proteinExistence type="predicted"/>
<dbReference type="AlphaFoldDB" id="A0AA41W572"/>
<comment type="caution">
    <text evidence="2">The sequence shown here is derived from an EMBL/GenBank/DDBJ whole genome shotgun (WGS) entry which is preliminary data.</text>
</comment>
<dbReference type="RefSeq" id="WP_251260274.1">
    <property type="nucleotide sequence ID" value="NZ_JAMQGP010000002.1"/>
</dbReference>
<dbReference type="PANTHER" id="PTHR43767">
    <property type="entry name" value="LONG-CHAIN-FATTY-ACID--COA LIGASE"/>
    <property type="match status" value="1"/>
</dbReference>
<dbReference type="SUPFAM" id="SSF56801">
    <property type="entry name" value="Acetyl-CoA synthetase-like"/>
    <property type="match status" value="1"/>
</dbReference>
<sequence>MEELKVASLHHIVESAPQDAVAIIDKGKTFSFADINLAVSAYRELINHCCPIQPRQRVAFFDVKSVEQVALIFAAWSLGAVIVPINPTLKSAQVQHILNDSQASLFITSAPRLKAAADDFLLQTEGLTVGLIGKSDLVQSPRVFSIPAVDEINHLAGGPPINTVQPDPNALAALLYTSGSTGMPKGVMVSQKNLLLGAGSVAAYLGLSCDDRVMALLPFSFDYGLNQLLSSWYVGASVVLHNFFLPGAVAADLTKYEVTGLAGVPPLWRQLLKPLTSAGALKLRFVTNSGGALTLDIIHALNSLHCAPEIYAMYGLTEAFRSTYLAPSLLHQKPASSGQAVPHARIYILDDYHQPCAAHQKGQLVHAGPLVALGYWNKPEQTEQRFMQLPTDLAEYEGEKAVFSGDLAWQDEDGDIYIEGRLDEQIKTSGYRVSPNEVEALAQSIEGVEQVACLSVKDEAIGQAIIIVYQGSVLSNHDFLTAYKALAPNYLWPKKIHHVSHIPLNANGKVDRVSLSERYCHVTHH</sequence>
<dbReference type="Proteomes" id="UP001165393">
    <property type="component" value="Unassembled WGS sequence"/>
</dbReference>
<dbReference type="EMBL" id="JAMQGP010000002">
    <property type="protein sequence ID" value="MCM2678899.1"/>
    <property type="molecule type" value="Genomic_DNA"/>
</dbReference>
<dbReference type="GO" id="GO:0016878">
    <property type="term" value="F:acid-thiol ligase activity"/>
    <property type="evidence" value="ECO:0007669"/>
    <property type="project" value="UniProtKB-ARBA"/>
</dbReference>
<dbReference type="PANTHER" id="PTHR43767:SF1">
    <property type="entry name" value="NONRIBOSOMAL PEPTIDE SYNTHASE PES1 (EUROFUNG)-RELATED"/>
    <property type="match status" value="1"/>
</dbReference>
<evidence type="ECO:0000313" key="2">
    <source>
        <dbReference type="EMBL" id="MCM2678899.1"/>
    </source>
</evidence>
<gene>
    <name evidence="2" type="ORF">NAF29_04315</name>
</gene>
<feature type="domain" description="AMP-dependent synthetase/ligase" evidence="1">
    <location>
        <begin position="14"/>
        <end position="376"/>
    </location>
</feature>
<reference evidence="2 3" key="1">
    <citation type="journal article" date="2013" name="Antonie Van Leeuwenhoek">
        <title>Echinimonas agarilytica gen. nov., sp. nov., a new gammaproteobacterium isolated from the sea urchin Strongylocentrotus intermedius.</title>
        <authorList>
            <person name="Nedashkovskaya O.I."/>
            <person name="Stenkova A.M."/>
            <person name="Zhukova N.V."/>
            <person name="Van Trappen S."/>
            <person name="Lee J.S."/>
            <person name="Kim S.B."/>
        </authorList>
    </citation>
    <scope>NUCLEOTIDE SEQUENCE [LARGE SCALE GENOMIC DNA]</scope>
    <source>
        <strain evidence="2 3">KMM 6351</strain>
    </source>
</reference>
<dbReference type="Pfam" id="PF00501">
    <property type="entry name" value="AMP-binding"/>
    <property type="match status" value="1"/>
</dbReference>
<accession>A0AA41W572</accession>
<evidence type="ECO:0000259" key="1">
    <source>
        <dbReference type="Pfam" id="PF00501"/>
    </source>
</evidence>
<dbReference type="InterPro" id="IPR042099">
    <property type="entry name" value="ANL_N_sf"/>
</dbReference>
<evidence type="ECO:0000313" key="3">
    <source>
        <dbReference type="Proteomes" id="UP001165393"/>
    </source>
</evidence>
<dbReference type="InterPro" id="IPR045851">
    <property type="entry name" value="AMP-bd_C_sf"/>
</dbReference>
<keyword evidence="3" id="KW-1185">Reference proteome</keyword>
<dbReference type="Gene3D" id="3.40.50.12780">
    <property type="entry name" value="N-terminal domain of ligase-like"/>
    <property type="match status" value="1"/>
</dbReference>
<dbReference type="InterPro" id="IPR020845">
    <property type="entry name" value="AMP-binding_CS"/>
</dbReference>
<dbReference type="PROSITE" id="PS00455">
    <property type="entry name" value="AMP_BINDING"/>
    <property type="match status" value="1"/>
</dbReference>
<organism evidence="2 3">
    <name type="scientific">Echinimonas agarilytica</name>
    <dbReference type="NCBI Taxonomy" id="1215918"/>
    <lineage>
        <taxon>Bacteria</taxon>
        <taxon>Pseudomonadati</taxon>
        <taxon>Pseudomonadota</taxon>
        <taxon>Gammaproteobacteria</taxon>
        <taxon>Alteromonadales</taxon>
        <taxon>Echinimonadaceae</taxon>
        <taxon>Echinimonas</taxon>
    </lineage>
</organism>
<protein>
    <submittedName>
        <fullName evidence="2">AMP-binding protein</fullName>
    </submittedName>
</protein>
<name>A0AA41W572_9GAMM</name>
<dbReference type="InterPro" id="IPR000873">
    <property type="entry name" value="AMP-dep_synth/lig_dom"/>
</dbReference>
<dbReference type="InterPro" id="IPR050237">
    <property type="entry name" value="ATP-dep_AMP-bd_enzyme"/>
</dbReference>